<protein>
    <submittedName>
        <fullName evidence="1">Uncharacterized protein</fullName>
    </submittedName>
</protein>
<dbReference type="PANTHER" id="PTHR37417:SF3">
    <property type="entry name" value="MYOSIN-CROSSREACTIVE PROTEIN"/>
    <property type="match status" value="1"/>
</dbReference>
<dbReference type="InterPro" id="IPR010354">
    <property type="entry name" value="Oleate_hydratase"/>
</dbReference>
<sequence length="199" mass="23069">MFAFEKWHSAMEMRRYIIRFIHHLGGLPDLSALKFTKYNQYESLVLPLISHLEEQGVVFHYETTVKNIIISENEHNEKIAKKIIFQKKNKEQQIILKENDFVFVTNGSITESTTYGDHNTPAPISEQLQLGGSWELWENLAKQSEDFGKPEKFYANLPKESWFISATLTTLDKKIAPYIEKISKRDPYAKKVVTGGMNI</sequence>
<dbReference type="PANTHER" id="PTHR37417">
    <property type="entry name" value="67 KDA MYOSIN-CROSS-REACTIVE ANTIGEN FAMILY PROTEIN (AFU_ORTHOLOGUE AFUA_5G09970)"/>
    <property type="match status" value="1"/>
</dbReference>
<gene>
    <name evidence="1" type="ORF">SHM_22270</name>
</gene>
<dbReference type="Pfam" id="PF06100">
    <property type="entry name" value="MCRA"/>
    <property type="match status" value="1"/>
</dbReference>
<dbReference type="Proteomes" id="UP001163387">
    <property type="component" value="Chromosome"/>
</dbReference>
<dbReference type="EMBL" id="AP026933">
    <property type="protein sequence ID" value="BDT04581.1"/>
    <property type="molecule type" value="Genomic_DNA"/>
</dbReference>
<keyword evidence="2" id="KW-1185">Reference proteome</keyword>
<organism evidence="1 2">
    <name type="scientific">Spiroplasma ixodetis</name>
    <dbReference type="NCBI Taxonomy" id="2141"/>
    <lineage>
        <taxon>Bacteria</taxon>
        <taxon>Bacillati</taxon>
        <taxon>Mycoplasmatota</taxon>
        <taxon>Mollicutes</taxon>
        <taxon>Entomoplasmatales</taxon>
        <taxon>Spiroplasmataceae</taxon>
        <taxon>Spiroplasma</taxon>
    </lineage>
</organism>
<evidence type="ECO:0000313" key="2">
    <source>
        <dbReference type="Proteomes" id="UP001163387"/>
    </source>
</evidence>
<dbReference type="InterPro" id="IPR036188">
    <property type="entry name" value="FAD/NAD-bd_sf"/>
</dbReference>
<dbReference type="Gene3D" id="3.50.50.60">
    <property type="entry name" value="FAD/NAD(P)-binding domain"/>
    <property type="match status" value="1"/>
</dbReference>
<reference evidence="1 2" key="1">
    <citation type="journal article" date="2022" name="Front. Microbiol.">
        <title>Male-killing mechanisms vary between Spiroplasma species.</title>
        <authorList>
            <person name="Arai H."/>
            <person name="Inoue M."/>
            <person name="Kageyama D."/>
        </authorList>
    </citation>
    <scope>NUCLEOTIDE SEQUENCE [LARGE SCALE GENOMIC DNA]</scope>
    <source>
        <strain evidence="2">sHm</strain>
    </source>
</reference>
<proteinExistence type="predicted"/>
<name>A0ABN6T3N1_9MOLU</name>
<evidence type="ECO:0000313" key="1">
    <source>
        <dbReference type="EMBL" id="BDT04581.1"/>
    </source>
</evidence>
<accession>A0ABN6T3N1</accession>